<evidence type="ECO:0000313" key="3">
    <source>
        <dbReference type="Proteomes" id="UP001597393"/>
    </source>
</evidence>
<proteinExistence type="predicted"/>
<dbReference type="InterPro" id="IPR052735">
    <property type="entry name" value="NAD_biosynth-regulator"/>
</dbReference>
<accession>A0ABW5NF19</accession>
<dbReference type="PANTHER" id="PTHR37512:SF1">
    <property type="entry name" value="NADR_TTD14 AAA DOMAIN-CONTAINING PROTEIN"/>
    <property type="match status" value="1"/>
</dbReference>
<sequence>MKDSELIKIAVVGPESTGKSTMAKSLATHFDTICVPEYARYYCQDLNNQYTLQDEVNMFFGQLALEDALSSSAKNNLLIADTTIMTIKIWSDHLFGETPENVLAEITNRKYDLYLLMDIDLPWEDDPLRDFPEQRPHFMDVWKKELIKLNANYLIISGLDEKRMENGVQAVQNYLDSLR</sequence>
<dbReference type="InterPro" id="IPR027417">
    <property type="entry name" value="P-loop_NTPase"/>
</dbReference>
<protein>
    <submittedName>
        <fullName evidence="2">AAA family ATPase</fullName>
    </submittedName>
</protein>
<dbReference type="Pfam" id="PF13521">
    <property type="entry name" value="AAA_28"/>
    <property type="match status" value="1"/>
</dbReference>
<evidence type="ECO:0000259" key="1">
    <source>
        <dbReference type="Pfam" id="PF13521"/>
    </source>
</evidence>
<keyword evidence="3" id="KW-1185">Reference proteome</keyword>
<gene>
    <name evidence="2" type="ORF">ACFSQ3_02315</name>
</gene>
<dbReference type="PANTHER" id="PTHR37512">
    <property type="entry name" value="TRIFUNCTIONAL NAD BIOSYNTHESIS/REGULATOR PROTEIN NADR"/>
    <property type="match status" value="1"/>
</dbReference>
<dbReference type="EMBL" id="JBHUMA010000004">
    <property type="protein sequence ID" value="MFD2597771.1"/>
    <property type="molecule type" value="Genomic_DNA"/>
</dbReference>
<dbReference type="SUPFAM" id="SSF52540">
    <property type="entry name" value="P-loop containing nucleoside triphosphate hydrolases"/>
    <property type="match status" value="1"/>
</dbReference>
<reference evidence="3" key="1">
    <citation type="journal article" date="2019" name="Int. J. Syst. Evol. Microbiol.">
        <title>The Global Catalogue of Microorganisms (GCM) 10K type strain sequencing project: providing services to taxonomists for standard genome sequencing and annotation.</title>
        <authorList>
            <consortium name="The Broad Institute Genomics Platform"/>
            <consortium name="The Broad Institute Genome Sequencing Center for Infectious Disease"/>
            <person name="Wu L."/>
            <person name="Ma J."/>
        </authorList>
    </citation>
    <scope>NUCLEOTIDE SEQUENCE [LARGE SCALE GENOMIC DNA]</scope>
    <source>
        <strain evidence="3">KCTC 42248</strain>
    </source>
</reference>
<dbReference type="InterPro" id="IPR038727">
    <property type="entry name" value="NadR/Ttd14_AAA_dom"/>
</dbReference>
<feature type="domain" description="NadR/Ttd14 AAA" evidence="1">
    <location>
        <begin position="8"/>
        <end position="158"/>
    </location>
</feature>
<dbReference type="Gene3D" id="3.40.50.300">
    <property type="entry name" value="P-loop containing nucleotide triphosphate hydrolases"/>
    <property type="match status" value="1"/>
</dbReference>
<organism evidence="2 3">
    <name type="scientific">Sphingobacterium corticis</name>
    <dbReference type="NCBI Taxonomy" id="1812823"/>
    <lineage>
        <taxon>Bacteria</taxon>
        <taxon>Pseudomonadati</taxon>
        <taxon>Bacteroidota</taxon>
        <taxon>Sphingobacteriia</taxon>
        <taxon>Sphingobacteriales</taxon>
        <taxon>Sphingobacteriaceae</taxon>
        <taxon>Sphingobacterium</taxon>
    </lineage>
</organism>
<comment type="caution">
    <text evidence="2">The sequence shown here is derived from an EMBL/GenBank/DDBJ whole genome shotgun (WGS) entry which is preliminary data.</text>
</comment>
<dbReference type="Proteomes" id="UP001597393">
    <property type="component" value="Unassembled WGS sequence"/>
</dbReference>
<name>A0ABW5NF19_9SPHI</name>
<evidence type="ECO:0000313" key="2">
    <source>
        <dbReference type="EMBL" id="MFD2597771.1"/>
    </source>
</evidence>